<protein>
    <submittedName>
        <fullName evidence="2">Uncharacterized protein</fullName>
    </submittedName>
</protein>
<reference evidence="2" key="1">
    <citation type="submission" date="2022-11" db="UniProtKB">
        <authorList>
            <consortium name="WormBaseParasite"/>
        </authorList>
    </citation>
    <scope>IDENTIFICATION</scope>
</reference>
<evidence type="ECO:0000313" key="1">
    <source>
        <dbReference type="Proteomes" id="UP000887565"/>
    </source>
</evidence>
<organism evidence="1 2">
    <name type="scientific">Romanomermis culicivorax</name>
    <name type="common">Nematode worm</name>
    <dbReference type="NCBI Taxonomy" id="13658"/>
    <lineage>
        <taxon>Eukaryota</taxon>
        <taxon>Metazoa</taxon>
        <taxon>Ecdysozoa</taxon>
        <taxon>Nematoda</taxon>
        <taxon>Enoplea</taxon>
        <taxon>Dorylaimia</taxon>
        <taxon>Mermithida</taxon>
        <taxon>Mermithoidea</taxon>
        <taxon>Mermithidae</taxon>
        <taxon>Romanomermis</taxon>
    </lineage>
</organism>
<keyword evidence="1" id="KW-1185">Reference proteome</keyword>
<dbReference type="AlphaFoldDB" id="A0A915IAG0"/>
<name>A0A915IAG0_ROMCU</name>
<proteinExistence type="predicted"/>
<accession>A0A915IAG0</accession>
<dbReference type="WBParaSite" id="nRc.2.0.1.t10266-RA">
    <property type="protein sequence ID" value="nRc.2.0.1.t10266-RA"/>
    <property type="gene ID" value="nRc.2.0.1.g10266"/>
</dbReference>
<sequence length="134" mass="15093">MSTLAMVVKSQLAANLIIPRAPLRRSIKEMGTRPISKRSKMIVCPSARQIWMITANGPLEYCWPCKAILSFLLAKFANGPASFLSQSTQLPSVGQKALDVVTKVVNINLIKVRRKMKSRVDRQIWITAKKKEER</sequence>
<evidence type="ECO:0000313" key="2">
    <source>
        <dbReference type="WBParaSite" id="nRc.2.0.1.t10266-RA"/>
    </source>
</evidence>
<dbReference type="Proteomes" id="UP000887565">
    <property type="component" value="Unplaced"/>
</dbReference>